<reference evidence="1 2" key="1">
    <citation type="submission" date="2019-08" db="EMBL/GenBank/DDBJ databases">
        <title>Deep-cultivation of Planctomycetes and their phenomic and genomic characterization uncovers novel biology.</title>
        <authorList>
            <person name="Wiegand S."/>
            <person name="Jogler M."/>
            <person name="Boedeker C."/>
            <person name="Pinto D."/>
            <person name="Vollmers J."/>
            <person name="Rivas-Marin E."/>
            <person name="Kohn T."/>
            <person name="Peeters S.H."/>
            <person name="Heuer A."/>
            <person name="Rast P."/>
            <person name="Oberbeckmann S."/>
            <person name="Bunk B."/>
            <person name="Jeske O."/>
            <person name="Meyerdierks A."/>
            <person name="Storesund J.E."/>
            <person name="Kallscheuer N."/>
            <person name="Luecker S."/>
            <person name="Lage O.M."/>
            <person name="Pohl T."/>
            <person name="Merkel B.J."/>
            <person name="Hornburger P."/>
            <person name="Mueller R.-W."/>
            <person name="Bruemmer F."/>
            <person name="Labrenz M."/>
            <person name="Spormann A.M."/>
            <person name="Op den Camp H."/>
            <person name="Overmann J."/>
            <person name="Amann R."/>
            <person name="Jetten M.S.M."/>
            <person name="Mascher T."/>
            <person name="Medema M.H."/>
            <person name="Devos D.P."/>
            <person name="Kaster A.-K."/>
            <person name="Ovreas L."/>
            <person name="Rohde M."/>
            <person name="Galperin M.Y."/>
            <person name="Jogler C."/>
        </authorList>
    </citation>
    <scope>NUCLEOTIDE SEQUENCE [LARGE SCALE GENOMIC DNA]</scope>
    <source>
        <strain evidence="1 2">DSM 8797</strain>
    </source>
</reference>
<evidence type="ECO:0000313" key="2">
    <source>
        <dbReference type="Proteomes" id="UP000322887"/>
    </source>
</evidence>
<evidence type="ECO:0000313" key="1">
    <source>
        <dbReference type="EMBL" id="QEG16712.1"/>
    </source>
</evidence>
<organism evidence="1 2">
    <name type="scientific">Gimesia maris</name>
    <dbReference type="NCBI Taxonomy" id="122"/>
    <lineage>
        <taxon>Bacteria</taxon>
        <taxon>Pseudomonadati</taxon>
        <taxon>Planctomycetota</taxon>
        <taxon>Planctomycetia</taxon>
        <taxon>Planctomycetales</taxon>
        <taxon>Planctomycetaceae</taxon>
        <taxon>Gimesia</taxon>
    </lineage>
</organism>
<name>A0ABX5YM27_9PLAN</name>
<dbReference type="Proteomes" id="UP000322887">
    <property type="component" value="Chromosome"/>
</dbReference>
<accession>A0ABX5YM27</accession>
<sequence>MMGLPSGTPIYLCTEPVDFRNYAVKVFMRSWSTVSVSRRWSRLVRSLHNWMPFLGRSKHCEKLVRRLESSPP</sequence>
<proteinExistence type="predicted"/>
<protein>
    <submittedName>
        <fullName evidence="1">Uncharacterized protein</fullName>
    </submittedName>
</protein>
<keyword evidence="2" id="KW-1185">Reference proteome</keyword>
<dbReference type="EMBL" id="CP042910">
    <property type="protein sequence ID" value="QEG16712.1"/>
    <property type="molecule type" value="Genomic_DNA"/>
</dbReference>
<gene>
    <name evidence="1" type="ORF">GmarT_25790</name>
</gene>